<feature type="repeat" description="WD" evidence="8">
    <location>
        <begin position="820"/>
        <end position="855"/>
    </location>
</feature>
<feature type="coiled-coil region" evidence="9">
    <location>
        <begin position="17"/>
        <end position="58"/>
    </location>
</feature>
<feature type="domain" description="EML-like first beta-propeller" evidence="11">
    <location>
        <begin position="377"/>
        <end position="568"/>
    </location>
</feature>
<keyword evidence="6" id="KW-0677">Repeat</keyword>
<feature type="domain" description="EML-like first beta-propeller" evidence="11">
    <location>
        <begin position="256"/>
        <end position="344"/>
    </location>
</feature>
<keyword evidence="9" id="KW-0175">Coiled coil</keyword>
<dbReference type="PANTHER" id="PTHR13720:SF50">
    <property type="entry name" value="ECHINODERM MICROTUBULE-ASSOCIATED PROTEIN-LIKE 2"/>
    <property type="match status" value="1"/>
</dbReference>
<dbReference type="InterPro" id="IPR011047">
    <property type="entry name" value="Quinoprotein_ADH-like_sf"/>
</dbReference>
<dbReference type="PANTHER" id="PTHR13720">
    <property type="entry name" value="WD-40 REPEAT PROTEIN"/>
    <property type="match status" value="1"/>
</dbReference>
<name>A0ABQ0EX85_APOSI</name>
<dbReference type="InterPro" id="IPR005108">
    <property type="entry name" value="HELP"/>
</dbReference>
<keyword evidence="4 8" id="KW-0853">WD repeat</keyword>
<dbReference type="EMBL" id="BAAFST010000007">
    <property type="protein sequence ID" value="GAB1291643.1"/>
    <property type="molecule type" value="Genomic_DNA"/>
</dbReference>
<dbReference type="Pfam" id="PF23414">
    <property type="entry name" value="Beta-prop_EML_2"/>
    <property type="match status" value="1"/>
</dbReference>
<dbReference type="InterPro" id="IPR015943">
    <property type="entry name" value="WD40/YVTN_repeat-like_dom_sf"/>
</dbReference>
<evidence type="ECO:0000256" key="3">
    <source>
        <dbReference type="ARBA" id="ARBA00022490"/>
    </source>
</evidence>
<keyword evidence="5" id="KW-0493">Microtubule</keyword>
<dbReference type="Gene3D" id="2.130.10.10">
    <property type="entry name" value="YVTN repeat-like/Quinoprotein amine dehydrogenase"/>
    <property type="match status" value="3"/>
</dbReference>
<dbReference type="SMART" id="SM00320">
    <property type="entry name" value="WD40"/>
    <property type="match status" value="10"/>
</dbReference>
<dbReference type="InterPro" id="IPR001680">
    <property type="entry name" value="WD40_rpt"/>
</dbReference>
<evidence type="ECO:0000259" key="11">
    <source>
        <dbReference type="Pfam" id="PF23409"/>
    </source>
</evidence>
<dbReference type="InterPro" id="IPR055439">
    <property type="entry name" value="Beta-prop_EML_1st"/>
</dbReference>
<evidence type="ECO:0000256" key="5">
    <source>
        <dbReference type="ARBA" id="ARBA00022701"/>
    </source>
</evidence>
<feature type="region of interest" description="Disordered" evidence="10">
    <location>
        <begin position="81"/>
        <end position="153"/>
    </location>
</feature>
<proteinExistence type="inferred from homology"/>
<feature type="compositionally biased region" description="Basic and acidic residues" evidence="10">
    <location>
        <begin position="127"/>
        <end position="136"/>
    </location>
</feature>
<dbReference type="InterPro" id="IPR036322">
    <property type="entry name" value="WD40_repeat_dom_sf"/>
</dbReference>
<evidence type="ECO:0000256" key="9">
    <source>
        <dbReference type="SAM" id="Coils"/>
    </source>
</evidence>
<dbReference type="PROSITE" id="PS50082">
    <property type="entry name" value="WD_REPEATS_2"/>
    <property type="match status" value="4"/>
</dbReference>
<dbReference type="InterPro" id="IPR050630">
    <property type="entry name" value="WD_repeat_EMAP"/>
</dbReference>
<reference evidence="13 14" key="1">
    <citation type="submission" date="2024-08" db="EMBL/GenBank/DDBJ databases">
        <title>The draft genome of Apodemus speciosus.</title>
        <authorList>
            <person name="Nabeshima K."/>
            <person name="Suzuki S."/>
            <person name="Onuma M."/>
        </authorList>
    </citation>
    <scope>NUCLEOTIDE SEQUENCE [LARGE SCALE GENOMIC DNA]</scope>
    <source>
        <strain evidence="13">IB14-021</strain>
    </source>
</reference>
<dbReference type="Proteomes" id="UP001623349">
    <property type="component" value="Unassembled WGS sequence"/>
</dbReference>
<feature type="repeat" description="WD" evidence="8">
    <location>
        <begin position="708"/>
        <end position="749"/>
    </location>
</feature>
<keyword evidence="7" id="KW-0206">Cytoskeleton</keyword>
<dbReference type="Pfam" id="PF23409">
    <property type="entry name" value="Beta-prop_EML"/>
    <property type="match status" value="2"/>
</dbReference>
<evidence type="ECO:0000256" key="2">
    <source>
        <dbReference type="ARBA" id="ARBA00006489"/>
    </source>
</evidence>
<evidence type="ECO:0000256" key="1">
    <source>
        <dbReference type="ARBA" id="ARBA00004245"/>
    </source>
</evidence>
<feature type="domain" description="EML-like second beta-propeller" evidence="12">
    <location>
        <begin position="586"/>
        <end position="854"/>
    </location>
</feature>
<evidence type="ECO:0000259" key="12">
    <source>
        <dbReference type="Pfam" id="PF23414"/>
    </source>
</evidence>
<accession>A0ABQ0EX85</accession>
<evidence type="ECO:0000313" key="13">
    <source>
        <dbReference type="EMBL" id="GAB1291643.1"/>
    </source>
</evidence>
<dbReference type="SUPFAM" id="SSF50998">
    <property type="entry name" value="Quinoprotein alcohol dehydrogenase-like"/>
    <property type="match status" value="2"/>
</dbReference>
<evidence type="ECO:0000256" key="8">
    <source>
        <dbReference type="PROSITE-ProRule" id="PRU00221"/>
    </source>
</evidence>
<evidence type="ECO:0000313" key="14">
    <source>
        <dbReference type="Proteomes" id="UP001623349"/>
    </source>
</evidence>
<evidence type="ECO:0000256" key="6">
    <source>
        <dbReference type="ARBA" id="ARBA00022737"/>
    </source>
</evidence>
<protein>
    <submittedName>
        <fullName evidence="13">Echinoderm microtubule-associated protein-like 2</fullName>
    </submittedName>
</protein>
<feature type="repeat" description="WD" evidence="8">
    <location>
        <begin position="579"/>
        <end position="620"/>
    </location>
</feature>
<keyword evidence="3" id="KW-0963">Cytoplasm</keyword>
<organism evidence="13 14">
    <name type="scientific">Apodemus speciosus</name>
    <name type="common">Large Japanese field mouse</name>
    <dbReference type="NCBI Taxonomy" id="105296"/>
    <lineage>
        <taxon>Eukaryota</taxon>
        <taxon>Metazoa</taxon>
        <taxon>Chordata</taxon>
        <taxon>Craniata</taxon>
        <taxon>Vertebrata</taxon>
        <taxon>Euteleostomi</taxon>
        <taxon>Mammalia</taxon>
        <taxon>Eutheria</taxon>
        <taxon>Euarchontoglires</taxon>
        <taxon>Glires</taxon>
        <taxon>Rodentia</taxon>
        <taxon>Myomorpha</taxon>
        <taxon>Muroidea</taxon>
        <taxon>Muridae</taxon>
        <taxon>Murinae</taxon>
        <taxon>Apodemus</taxon>
    </lineage>
</organism>
<dbReference type="Pfam" id="PF03451">
    <property type="entry name" value="HELP"/>
    <property type="match status" value="1"/>
</dbReference>
<gene>
    <name evidence="13" type="ORF">APTSU1_000687300</name>
</gene>
<evidence type="ECO:0000256" key="10">
    <source>
        <dbReference type="SAM" id="MobiDB-lite"/>
    </source>
</evidence>
<dbReference type="InterPro" id="IPR055442">
    <property type="entry name" value="Beta-prop_EML-like_2nd"/>
</dbReference>
<keyword evidence="14" id="KW-1185">Reference proteome</keyword>
<comment type="caution">
    <text evidence="13">The sequence shown here is derived from an EMBL/GenBank/DDBJ whole genome shotgun (WGS) entry which is preliminary data.</text>
</comment>
<dbReference type="CDD" id="cd21948">
    <property type="entry name" value="TD_EMAP2"/>
    <property type="match status" value="1"/>
</dbReference>
<evidence type="ECO:0000256" key="4">
    <source>
        <dbReference type="ARBA" id="ARBA00022574"/>
    </source>
</evidence>
<dbReference type="PROSITE" id="PS50294">
    <property type="entry name" value="WD_REPEATS_REGION"/>
    <property type="match status" value="2"/>
</dbReference>
<sequence>MNDNLSGTSGMEVDDRVSALEQRLQLQEDELAVLKAALADALRRLRACEEQGAALRARSTPKGRAPPRLGTTASVCQLLKGLPTRTPLNGSGPPRRVGGYTTSPSSPKKEASSGRSSRRYLSPERLASVRREDPRSRTTSSSSNCSAKKEGKTKEVIFSMEEGSVKMFLRGRPVPMLIPDELAPSYSLDTRSELPSSRLKLDWVWLSPLKNGLPLGGSSYGYRGRDCRANLCLLPTGEVVYFVASVAVLYSVEEQRQRHYLGHNDDIKCLAVHPDMVTIATGQVAGTTKEGKPLPPHVRVWDSVSLSTLHVLGLGVFDRAVCCVAFSKSGRVCLCSPDNPENHIHQASPEDPPAPASRVLGLKACTTTVWLAEGLLNGGNLLCAVDESNDHVLSVWDWAKESKVVDSKCSNEAVLVAAFHPVDPSLLITCGKSHIHFWSLEGGSLSKRQGLFEKHEKPKYVLCVTFLEGGDVVTGDSGGSLYVWGKGGNRITQAVQGAHDGGVFALCALRDGTLVSGGGRDRRVVLWGSDYSKVQEVEVPEDFGPVRTVAEGRGDTLYVGTTRNSILLGSVHTGFSLLVQGHVEELWGLATHPSRAQFVSCGQDKLVHLWSSESHQPVWSRSIEDPARSAGFHPSGSVLAVGTVTGRWLLLDTDTRDLVAIHTDGNEQISVVSFSPDGAYLAVGSHDNLVYVYTVDQGGRKVSRLGKCSGHSSFITHLDWAQDSTCFVTNSGDYEILYWDPATCKQITSAEAVRNVDWATATCVLGFGVFGIWPEGADGTDINAVARSHDGKLLVSADDFGKVHLFSYPCCQPRALSHKYGGHSSHVTNVAFLWDDSMVLTTGGKDTSVLQWRVA</sequence>
<dbReference type="SUPFAM" id="SSF50978">
    <property type="entry name" value="WD40 repeat-like"/>
    <property type="match status" value="1"/>
</dbReference>
<comment type="similarity">
    <text evidence="2">Belongs to the WD repeat EMAP family.</text>
</comment>
<feature type="repeat" description="WD" evidence="8">
    <location>
        <begin position="662"/>
        <end position="703"/>
    </location>
</feature>
<comment type="subcellular location">
    <subcellularLocation>
        <location evidence="1">Cytoplasm</location>
        <location evidence="1">Cytoskeleton</location>
    </subcellularLocation>
</comment>
<evidence type="ECO:0000256" key="7">
    <source>
        <dbReference type="ARBA" id="ARBA00023212"/>
    </source>
</evidence>